<dbReference type="EMBL" id="JARVKF010000043">
    <property type="protein sequence ID" value="KAK9424322.1"/>
    <property type="molecule type" value="Genomic_DNA"/>
</dbReference>
<evidence type="ECO:0000256" key="2">
    <source>
        <dbReference type="SAM" id="SignalP"/>
    </source>
</evidence>
<organism evidence="3 4">
    <name type="scientific">Seiridium unicorne</name>
    <dbReference type="NCBI Taxonomy" id="138068"/>
    <lineage>
        <taxon>Eukaryota</taxon>
        <taxon>Fungi</taxon>
        <taxon>Dikarya</taxon>
        <taxon>Ascomycota</taxon>
        <taxon>Pezizomycotina</taxon>
        <taxon>Sordariomycetes</taxon>
        <taxon>Xylariomycetidae</taxon>
        <taxon>Amphisphaeriales</taxon>
        <taxon>Sporocadaceae</taxon>
        <taxon>Seiridium</taxon>
    </lineage>
</organism>
<feature type="compositionally biased region" description="Low complexity" evidence="1">
    <location>
        <begin position="274"/>
        <end position="292"/>
    </location>
</feature>
<evidence type="ECO:0000313" key="4">
    <source>
        <dbReference type="Proteomes" id="UP001408356"/>
    </source>
</evidence>
<feature type="chain" id="PRO_5046855246" evidence="2">
    <location>
        <begin position="18"/>
        <end position="320"/>
    </location>
</feature>
<sequence>MARSILLGASLAYQVAAQGPFQAITITATPVINNVLNAVALNAAATTDAGYSACVTAQALAESCSSAIGDWDNAPYSEIAQCLCCSGTTWSPDIFDDNAETCASWIKTELPKSTSAYSAYSTLADFCESEGNVCASGSITATATRTGSAVSGTITSVASGCYSVLDIMSECAESDSDIVTATPKSQASCLCYSSNSQTTTWIPDYFDGFASECADWASTADTSDYSAYSKLATFCRSVGNILTTTSRSTGSTKTTSMSTSTPTAAQTGQSLGGTTTRPTAVTVTTTPSPTSTNAAGVTYGQEPTAFGLAGIVMALFSFFL</sequence>
<comment type="caution">
    <text evidence="3">The sequence shown here is derived from an EMBL/GenBank/DDBJ whole genome shotgun (WGS) entry which is preliminary data.</text>
</comment>
<dbReference type="Proteomes" id="UP001408356">
    <property type="component" value="Unassembled WGS sequence"/>
</dbReference>
<feature type="compositionally biased region" description="Polar residues" evidence="1">
    <location>
        <begin position="264"/>
        <end position="273"/>
    </location>
</feature>
<evidence type="ECO:0000256" key="1">
    <source>
        <dbReference type="SAM" id="MobiDB-lite"/>
    </source>
</evidence>
<feature type="region of interest" description="Disordered" evidence="1">
    <location>
        <begin position="246"/>
        <end position="296"/>
    </location>
</feature>
<name>A0ABR2VBN7_9PEZI</name>
<gene>
    <name evidence="3" type="ORF">SUNI508_13733</name>
</gene>
<protein>
    <submittedName>
        <fullName evidence="3">Uncharacterized protein</fullName>
    </submittedName>
</protein>
<feature type="signal peptide" evidence="2">
    <location>
        <begin position="1"/>
        <end position="17"/>
    </location>
</feature>
<reference evidence="3 4" key="1">
    <citation type="journal article" date="2024" name="J. Plant Pathol.">
        <title>Sequence and assembly of the genome of Seiridium unicorne, isolate CBS 538.82, causal agent of cypress canker disease.</title>
        <authorList>
            <person name="Scali E."/>
            <person name="Rocca G.D."/>
            <person name="Danti R."/>
            <person name="Garbelotto M."/>
            <person name="Barberini S."/>
            <person name="Baroncelli R."/>
            <person name="Emiliani G."/>
        </authorList>
    </citation>
    <scope>NUCLEOTIDE SEQUENCE [LARGE SCALE GENOMIC DNA]</scope>
    <source>
        <strain evidence="3 4">BM-138-508</strain>
    </source>
</reference>
<keyword evidence="4" id="KW-1185">Reference proteome</keyword>
<accession>A0ABR2VBN7</accession>
<keyword evidence="2" id="KW-0732">Signal</keyword>
<proteinExistence type="predicted"/>
<feature type="compositionally biased region" description="Low complexity" evidence="1">
    <location>
        <begin position="246"/>
        <end position="263"/>
    </location>
</feature>
<evidence type="ECO:0000313" key="3">
    <source>
        <dbReference type="EMBL" id="KAK9424322.1"/>
    </source>
</evidence>